<comment type="caution">
    <text evidence="2">The sequence shown here is derived from an EMBL/GenBank/DDBJ whole genome shotgun (WGS) entry which is preliminary data.</text>
</comment>
<evidence type="ECO:0000313" key="3">
    <source>
        <dbReference type="Proteomes" id="UP000035065"/>
    </source>
</evidence>
<dbReference type="Proteomes" id="UP000035065">
    <property type="component" value="Unassembled WGS sequence"/>
</dbReference>
<dbReference type="Pfam" id="PF13338">
    <property type="entry name" value="AbiEi_4"/>
    <property type="match status" value="1"/>
</dbReference>
<evidence type="ECO:0000259" key="1">
    <source>
        <dbReference type="Pfam" id="PF13338"/>
    </source>
</evidence>
<proteinExistence type="predicted"/>
<keyword evidence="3" id="KW-1185">Reference proteome</keyword>
<accession>F1YJB4</accession>
<dbReference type="EMBL" id="AEUD01000007">
    <property type="protein sequence ID" value="EGD55147.1"/>
    <property type="molecule type" value="Genomic_DNA"/>
</dbReference>
<dbReference type="RefSeq" id="WP_009679178.1">
    <property type="nucleotide sequence ID" value="NZ_AEUD01000007.1"/>
</dbReference>
<dbReference type="OrthoDB" id="5146042at2"/>
<dbReference type="AlphaFoldDB" id="F1YJB4"/>
<dbReference type="eggNOG" id="COG5340">
    <property type="taxonomic scope" value="Bacteria"/>
</dbReference>
<reference evidence="2 3" key="1">
    <citation type="journal article" date="2011" name="J. Bacteriol.">
        <title>Draft Genome Sequence of Gordonia neofelifaecis NRRL B-59395, a Cholesterol-Degrading Actinomycete.</title>
        <authorList>
            <person name="Ge F."/>
            <person name="Li W."/>
            <person name="Chen G."/>
            <person name="Liu Y."/>
            <person name="Zhang G."/>
            <person name="Yong B."/>
            <person name="Wang Q."/>
            <person name="Wang N."/>
            <person name="Huang Z."/>
            <person name="Li W."/>
            <person name="Wang J."/>
            <person name="Wu C."/>
            <person name="Xie Q."/>
            <person name="Liu G."/>
        </authorList>
    </citation>
    <scope>NUCLEOTIDE SEQUENCE [LARGE SCALE GENOMIC DNA]</scope>
    <source>
        <strain evidence="2 3">NRRL B-59395</strain>
    </source>
</reference>
<sequence>MGEAGHEHVAAARLSSLLRDQDGVVTREQVCACGLDSAFIRRRLRSGAWVRVHPGIYLTHTGPATWLQRAWCAILVAEPAALSDQSALLVASGDAQRLGGSDAIHLAIESGRRITPKRGVVFHHRSDLDAVTMTGALPPRVRVDEAVLDVAARATTELGVIAALADPVQARLTTAPRLLAALDRRARIRHRVLIHDVLTDVARGTCSALEHRFLTRVERPHGLPTPNRQAPTTAGRSGFRDLHYPDLGLIVELDGRLFHDDALARDRDMERDLDAAVFARARTLRLCWGQAAVRSCTTASKLGVVMNRLGWTGRTTPCASPECAVRQQQCSA</sequence>
<dbReference type="STRING" id="644548.SCNU_09754"/>
<dbReference type="InterPro" id="IPR025159">
    <property type="entry name" value="AbiEi_N"/>
</dbReference>
<organism evidence="2 3">
    <name type="scientific">Gordonia neofelifaecis NRRL B-59395</name>
    <dbReference type="NCBI Taxonomy" id="644548"/>
    <lineage>
        <taxon>Bacteria</taxon>
        <taxon>Bacillati</taxon>
        <taxon>Actinomycetota</taxon>
        <taxon>Actinomycetes</taxon>
        <taxon>Mycobacteriales</taxon>
        <taxon>Gordoniaceae</taxon>
        <taxon>Gordonia</taxon>
    </lineage>
</organism>
<evidence type="ECO:0000313" key="2">
    <source>
        <dbReference type="EMBL" id="EGD55147.1"/>
    </source>
</evidence>
<gene>
    <name evidence="2" type="ORF">SCNU_09754</name>
</gene>
<name>F1YJB4_9ACTN</name>
<feature type="domain" description="AbiEi antitoxin N-terminal" evidence="1">
    <location>
        <begin position="13"/>
        <end position="58"/>
    </location>
</feature>
<protein>
    <recommendedName>
        <fullName evidence="1">AbiEi antitoxin N-terminal domain-containing protein</fullName>
    </recommendedName>
</protein>